<feature type="signal peptide" evidence="1">
    <location>
        <begin position="1"/>
        <end position="19"/>
    </location>
</feature>
<dbReference type="Gene3D" id="3.20.20.80">
    <property type="entry name" value="Glycosidases"/>
    <property type="match status" value="1"/>
</dbReference>
<dbReference type="SMART" id="SM00642">
    <property type="entry name" value="Aamy"/>
    <property type="match status" value="1"/>
</dbReference>
<evidence type="ECO:0000313" key="3">
    <source>
        <dbReference type="EMBL" id="BDB54905.1"/>
    </source>
</evidence>
<protein>
    <submittedName>
        <fullName evidence="3">Alpha-amylase</fullName>
    </submittedName>
</protein>
<feature type="domain" description="Glycosyl hydrolase family 13 catalytic" evidence="2">
    <location>
        <begin position="34"/>
        <end position="398"/>
    </location>
</feature>
<accession>A0ABM7V5T6</accession>
<gene>
    <name evidence="3" type="ORF">GENT5_12100</name>
</gene>
<dbReference type="Pfam" id="PF00128">
    <property type="entry name" value="Alpha-amylase"/>
    <property type="match status" value="1"/>
</dbReference>
<dbReference type="Gene3D" id="2.60.40.1180">
    <property type="entry name" value="Golgi alpha-mannosidase II"/>
    <property type="match status" value="1"/>
</dbReference>
<dbReference type="InterPro" id="IPR045857">
    <property type="entry name" value="O16G_dom_2"/>
</dbReference>
<dbReference type="RefSeq" id="WP_229316302.1">
    <property type="nucleotide sequence ID" value="NZ_AP025184.1"/>
</dbReference>
<reference evidence="3 4" key="1">
    <citation type="journal article" date="2022" name="Int. J. Syst. Evol. Microbiol.">
        <title>Flavobacterium ammonificans sp. nov. and Flavobacterium ammoniigenes sp. nov., ammonifying bacteria isolated from surface river water.</title>
        <authorList>
            <person name="Watanabe K."/>
            <person name="Kitamura T."/>
            <person name="Ogata Y."/>
            <person name="Shindo C."/>
            <person name="Suda W."/>
        </authorList>
    </citation>
    <scope>NUCLEOTIDE SEQUENCE [LARGE SCALE GENOMIC DNA]</scope>
    <source>
        <strain evidence="3 4">GENT5</strain>
    </source>
</reference>
<dbReference type="SUPFAM" id="SSF51445">
    <property type="entry name" value="(Trans)glycosidases"/>
    <property type="match status" value="1"/>
</dbReference>
<evidence type="ECO:0000259" key="2">
    <source>
        <dbReference type="SMART" id="SM00642"/>
    </source>
</evidence>
<name>A0ABM7V5T6_9FLAO</name>
<dbReference type="InterPro" id="IPR013780">
    <property type="entry name" value="Glyco_hydro_b"/>
</dbReference>
<proteinExistence type="predicted"/>
<dbReference type="SUPFAM" id="SSF51011">
    <property type="entry name" value="Glycosyl hydrolase domain"/>
    <property type="match status" value="1"/>
</dbReference>
<keyword evidence="4" id="KW-1185">Reference proteome</keyword>
<dbReference type="EMBL" id="AP025184">
    <property type="protein sequence ID" value="BDB54905.1"/>
    <property type="molecule type" value="Genomic_DNA"/>
</dbReference>
<reference evidence="3 4" key="2">
    <citation type="journal article" date="2022" name="Microorganisms">
        <title>Complete Genome Sequences of Two Flavobacterium ammonificans Strains and a Flavobacterium ammoniigenes Strain of Ammonifying Bacterioplankton Isolated from Surface River Water.</title>
        <authorList>
            <person name="Suda W."/>
            <person name="Ogata Y."/>
            <person name="Shindo C."/>
            <person name="Watanabe K."/>
        </authorList>
    </citation>
    <scope>NUCLEOTIDE SEQUENCE [LARGE SCALE GENOMIC DNA]</scope>
    <source>
        <strain evidence="3 4">GENT5</strain>
    </source>
</reference>
<dbReference type="InterPro" id="IPR006047">
    <property type="entry name" value="GH13_cat_dom"/>
</dbReference>
<organism evidence="3 4">
    <name type="scientific">Flavobacterium ammoniigenes</name>
    <dbReference type="NCBI Taxonomy" id="1751095"/>
    <lineage>
        <taxon>Bacteria</taxon>
        <taxon>Pseudomonadati</taxon>
        <taxon>Bacteroidota</taxon>
        <taxon>Flavobacteriia</taxon>
        <taxon>Flavobacteriales</taxon>
        <taxon>Flavobacteriaceae</taxon>
        <taxon>Flavobacterium</taxon>
    </lineage>
</organism>
<dbReference type="Gene3D" id="3.90.400.10">
    <property type="entry name" value="Oligo-1,6-glucosidase, Domain 2"/>
    <property type="match status" value="1"/>
</dbReference>
<evidence type="ECO:0000313" key="4">
    <source>
        <dbReference type="Proteomes" id="UP001319867"/>
    </source>
</evidence>
<dbReference type="Proteomes" id="UP001319867">
    <property type="component" value="Chromosome"/>
</dbReference>
<feature type="chain" id="PRO_5045983932" evidence="1">
    <location>
        <begin position="20"/>
        <end position="514"/>
    </location>
</feature>
<evidence type="ECO:0000256" key="1">
    <source>
        <dbReference type="SAM" id="SignalP"/>
    </source>
</evidence>
<keyword evidence="1" id="KW-0732">Signal</keyword>
<dbReference type="InterPro" id="IPR017853">
    <property type="entry name" value="GH"/>
</dbReference>
<dbReference type="PANTHER" id="PTHR10357">
    <property type="entry name" value="ALPHA-AMYLASE FAMILY MEMBER"/>
    <property type="match status" value="1"/>
</dbReference>
<sequence>MKKYLLLALLLAPTSLIWAQNKNTQTAKGEVIYHVCQRSFYDSNGDLNGDLNGLRQKLDYLQDLGVTSIMLLPLYEADCYHNYFANDFEKIDPEFGTMQEYLELVKDIHKRGMKIYMDMESQYVTAKHVWWKDAVGNLKSEYSDYLLFDDAEHKIPATMVFDLRELKSFDGSTIKVTTVNLKSPKVLDYNIRLFSFFMDPNKDGKFDDGVDGFRLDHAMDHLDGKPTLTNLFTEFWKPLIAEIKKVNPKINIVAEQADWNDYGFDYFEKATVDRMFGFGLKQAILSFDKQQLVQNADILLTKTPKGKDQLLFIENHDLDRFASVEPNFKKQKVAAALMLLIGGIPSIYYGQEIGMQGKANSYSNTDGNDIGRREAFDWYQSGEGKGMAFWYKNTGDWWTNKNQKSNDGISLEEQMKEPNSLFNFYKKIISIKQSNIALAKGRYENVQNNADSVFSFYRKEENNTILVAVNLSASIQEFVYSDFKNSTIDILNPKQQLQKTNVMQPFQISIWKIE</sequence>